<dbReference type="EMBL" id="JBFNQN010000001">
    <property type="protein sequence ID" value="MEW9263125.1"/>
    <property type="molecule type" value="Genomic_DNA"/>
</dbReference>
<keyword evidence="1" id="KW-0812">Transmembrane</keyword>
<dbReference type="Pfam" id="PF14017">
    <property type="entry name" value="DUF4233"/>
    <property type="match status" value="1"/>
</dbReference>
<proteinExistence type="predicted"/>
<gene>
    <name evidence="2" type="ORF">AB1207_00030</name>
</gene>
<sequence>MRNPKRLMAATTLGSEALIVFFATLVAYGLVPMEQRSSTYLVVGGVLVLLCLLAAGMLRRRGGYALGWVLQVVIIAGGFVVPLMFVVGGVFAVIWICSIVIGNRIEREQAEVARRMARE</sequence>
<reference evidence="2 3" key="1">
    <citation type="submission" date="2024-07" db="EMBL/GenBank/DDBJ databases">
        <authorList>
            <person name="Thanompreechachai J."/>
            <person name="Duangmal K."/>
        </authorList>
    </citation>
    <scope>NUCLEOTIDE SEQUENCE [LARGE SCALE GENOMIC DNA]</scope>
    <source>
        <strain evidence="2 3">KCTC 19886</strain>
    </source>
</reference>
<accession>A0ABV3P0N6</accession>
<feature type="transmembrane region" description="Helical" evidence="1">
    <location>
        <begin position="7"/>
        <end position="31"/>
    </location>
</feature>
<keyword evidence="1" id="KW-1133">Transmembrane helix</keyword>
<comment type="caution">
    <text evidence="2">The sequence shown here is derived from an EMBL/GenBank/DDBJ whole genome shotgun (WGS) entry which is preliminary data.</text>
</comment>
<keyword evidence="1" id="KW-0472">Membrane</keyword>
<dbReference type="InterPro" id="IPR025327">
    <property type="entry name" value="DUF4233"/>
</dbReference>
<dbReference type="Proteomes" id="UP001555826">
    <property type="component" value="Unassembled WGS sequence"/>
</dbReference>
<name>A0ABV3P0N6_9ACTN</name>
<evidence type="ECO:0000313" key="2">
    <source>
        <dbReference type="EMBL" id="MEW9263125.1"/>
    </source>
</evidence>
<organism evidence="2 3">
    <name type="scientific">Kineococcus endophyticus</name>
    <dbReference type="NCBI Taxonomy" id="1181883"/>
    <lineage>
        <taxon>Bacteria</taxon>
        <taxon>Bacillati</taxon>
        <taxon>Actinomycetota</taxon>
        <taxon>Actinomycetes</taxon>
        <taxon>Kineosporiales</taxon>
        <taxon>Kineosporiaceae</taxon>
        <taxon>Kineococcus</taxon>
    </lineage>
</organism>
<evidence type="ECO:0000256" key="1">
    <source>
        <dbReference type="SAM" id="Phobius"/>
    </source>
</evidence>
<dbReference type="RefSeq" id="WP_367635733.1">
    <property type="nucleotide sequence ID" value="NZ_JBFNQN010000001.1"/>
</dbReference>
<keyword evidence="3" id="KW-1185">Reference proteome</keyword>
<feature type="transmembrane region" description="Helical" evidence="1">
    <location>
        <begin position="37"/>
        <end position="58"/>
    </location>
</feature>
<protein>
    <submittedName>
        <fullName evidence="2">DUF4233 domain-containing protein</fullName>
    </submittedName>
</protein>
<feature type="transmembrane region" description="Helical" evidence="1">
    <location>
        <begin position="65"/>
        <end position="96"/>
    </location>
</feature>
<evidence type="ECO:0000313" key="3">
    <source>
        <dbReference type="Proteomes" id="UP001555826"/>
    </source>
</evidence>